<keyword evidence="1" id="KW-0175">Coiled coil</keyword>
<dbReference type="RefSeq" id="WP_185659741.1">
    <property type="nucleotide sequence ID" value="NZ_CAWPOO010000007.1"/>
</dbReference>
<dbReference type="Pfam" id="PF13598">
    <property type="entry name" value="DUF4139"/>
    <property type="match status" value="1"/>
</dbReference>
<dbReference type="Proteomes" id="UP000526501">
    <property type="component" value="Unassembled WGS sequence"/>
</dbReference>
<evidence type="ECO:0000259" key="2">
    <source>
        <dbReference type="Pfam" id="PF13598"/>
    </source>
</evidence>
<evidence type="ECO:0000313" key="5">
    <source>
        <dbReference type="Proteomes" id="UP000526501"/>
    </source>
</evidence>
<feature type="domain" description="DUF4140" evidence="3">
    <location>
        <begin position="33"/>
        <end position="129"/>
    </location>
</feature>
<proteinExistence type="predicted"/>
<comment type="caution">
    <text evidence="4">The sequence shown here is derived from an EMBL/GenBank/DDBJ whole genome shotgun (WGS) entry which is preliminary data.</text>
</comment>
<feature type="coiled-coil region" evidence="1">
    <location>
        <begin position="92"/>
        <end position="126"/>
    </location>
</feature>
<name>A0A7X1B7K3_9BACT</name>
<dbReference type="InterPro" id="IPR037291">
    <property type="entry name" value="DUF4139"/>
</dbReference>
<evidence type="ECO:0000259" key="3">
    <source>
        <dbReference type="Pfam" id="PF13600"/>
    </source>
</evidence>
<dbReference type="InterPro" id="IPR011935">
    <property type="entry name" value="CHP02231"/>
</dbReference>
<dbReference type="PANTHER" id="PTHR31005">
    <property type="entry name" value="DUF4139 DOMAIN-CONTAINING PROTEIN"/>
    <property type="match status" value="1"/>
</dbReference>
<evidence type="ECO:0000313" key="4">
    <source>
        <dbReference type="EMBL" id="MBC2605850.1"/>
    </source>
</evidence>
<feature type="domain" description="DUF4139" evidence="2">
    <location>
        <begin position="224"/>
        <end position="544"/>
    </location>
</feature>
<dbReference type="InterPro" id="IPR025554">
    <property type="entry name" value="DUF4140"/>
</dbReference>
<dbReference type="EMBL" id="JACHVC010000007">
    <property type="protein sequence ID" value="MBC2605850.1"/>
    <property type="molecule type" value="Genomic_DNA"/>
</dbReference>
<dbReference type="AlphaFoldDB" id="A0A7X1B7K3"/>
<dbReference type="PANTHER" id="PTHR31005:SF8">
    <property type="entry name" value="DUF4139 DOMAIN-CONTAINING PROTEIN"/>
    <property type="match status" value="1"/>
</dbReference>
<protein>
    <submittedName>
        <fullName evidence="4">DUF4139 domain-containing protein</fullName>
    </submittedName>
</protein>
<sequence>MQKTLFIFAMVSGITLANLRGEPLEPSSKISSVSLFRDGARITRVATLQAPAGKSTIRFDGLPTSVDYNTLEANIGEAKGVIRNARIFRDPYSEESTEIEAIRERLEAIRHEIQTVQQRKSSARARLDYVESLAKSFADGFGELAENGSSLSLSSGMETWELVENTRKEAADIEYKVALELVALNKKEKEIKQELQKAREQDSLTQSLAEVEIDLDTAQEVEMSISYQALSARWQPQYELRAFPEEARLDFGYFANVWQKTGEDWTDVSLSLHTNQTNRRGNVPELYPVVLSQHRPEYETDDEVYELSPFEVSAPRRKARLTNSVMAGAAPVPSQQSITVSASTVSFQVTLPGEVTVPSRQDASTLPVTQAELKAEYWSEVVPRVQLDTYLRARATNELDLPILAGQALAFVDGKLSSKVALEKTLPTEKIELSLGTDANIIAKRIEGAQQDKDTGLFDKTVTLTRNYTNKVTNYHSVPHKVVVVDQFPIATDAKIEIERLSPSASEIKVLEGKEDSGIFQWELTLAPKETKDLKLSYQVEHPRDWDLGPQL</sequence>
<dbReference type="Pfam" id="PF13600">
    <property type="entry name" value="DUF4140"/>
    <property type="match status" value="1"/>
</dbReference>
<organism evidence="4 5">
    <name type="scientific">Pelagicoccus albus</name>
    <dbReference type="NCBI Taxonomy" id="415222"/>
    <lineage>
        <taxon>Bacteria</taxon>
        <taxon>Pseudomonadati</taxon>
        <taxon>Verrucomicrobiota</taxon>
        <taxon>Opitutia</taxon>
        <taxon>Puniceicoccales</taxon>
        <taxon>Pelagicoccaceae</taxon>
        <taxon>Pelagicoccus</taxon>
    </lineage>
</organism>
<gene>
    <name evidence="4" type="ORF">H5P27_07320</name>
</gene>
<reference evidence="4 5" key="1">
    <citation type="submission" date="2020-07" db="EMBL/GenBank/DDBJ databases">
        <authorList>
            <person name="Feng X."/>
        </authorList>
    </citation>
    <scope>NUCLEOTIDE SEQUENCE [LARGE SCALE GENOMIC DNA]</scope>
    <source>
        <strain evidence="4 5">JCM23202</strain>
    </source>
</reference>
<accession>A0A7X1B7K3</accession>
<evidence type="ECO:0000256" key="1">
    <source>
        <dbReference type="SAM" id="Coils"/>
    </source>
</evidence>
<keyword evidence="5" id="KW-1185">Reference proteome</keyword>
<dbReference type="NCBIfam" id="TIGR02231">
    <property type="entry name" value="mucoidy inhibitor MuiA family protein"/>
    <property type="match status" value="1"/>
</dbReference>